<dbReference type="OrthoDB" id="9839155at2"/>
<dbReference type="AlphaFoldDB" id="A0A6S6XW39"/>
<sequence length="110" mass="11650">MDEPRITANVMLHGFPDLCLGGSSRPTLDLELAPGVLTGRGIFKALLDRFGPPLVPALGPARDAGCRLKNVHLFVNDKAINDADEALESHVDASGRIRVLLILVKAIASG</sequence>
<dbReference type="KEGG" id="doe:DENOEST_1288"/>
<dbReference type="EMBL" id="LR778301">
    <property type="protein sequence ID" value="CAB1368453.1"/>
    <property type="molecule type" value="Genomic_DNA"/>
</dbReference>
<dbReference type="RefSeq" id="WP_145769571.1">
    <property type="nucleotide sequence ID" value="NZ_LR778301.1"/>
</dbReference>
<reference evidence="1 2" key="1">
    <citation type="submission" date="2020-03" db="EMBL/GenBank/DDBJ databases">
        <authorList>
            <consortium name="Genoscope - CEA"/>
            <person name="William W."/>
        </authorList>
    </citation>
    <scope>NUCLEOTIDE SEQUENCE [LARGE SCALE GENOMIC DNA]</scope>
    <source>
        <strain evidence="2">DSM 16959</strain>
    </source>
</reference>
<dbReference type="Proteomes" id="UP000515733">
    <property type="component" value="Chromosome"/>
</dbReference>
<gene>
    <name evidence="1" type="ORF">DENOEST_1288</name>
</gene>
<protein>
    <submittedName>
        <fullName evidence="1">Uncharacterized protein</fullName>
    </submittedName>
</protein>
<organism evidence="1 2">
    <name type="scientific">Denitratisoma oestradiolicum</name>
    <dbReference type="NCBI Taxonomy" id="311182"/>
    <lineage>
        <taxon>Bacteria</taxon>
        <taxon>Pseudomonadati</taxon>
        <taxon>Pseudomonadota</taxon>
        <taxon>Betaproteobacteria</taxon>
        <taxon>Nitrosomonadales</taxon>
        <taxon>Sterolibacteriaceae</taxon>
        <taxon>Denitratisoma</taxon>
    </lineage>
</organism>
<name>A0A6S6XW39_9PROT</name>
<evidence type="ECO:0000313" key="2">
    <source>
        <dbReference type="Proteomes" id="UP000515733"/>
    </source>
</evidence>
<accession>A0A6S6XW39</accession>
<evidence type="ECO:0000313" key="1">
    <source>
        <dbReference type="EMBL" id="CAB1368453.1"/>
    </source>
</evidence>
<keyword evidence="2" id="KW-1185">Reference proteome</keyword>
<proteinExistence type="predicted"/>